<dbReference type="InterPro" id="IPR019121">
    <property type="entry name" value="CRISPR-assoc_CXXC-CXXC_dom"/>
</dbReference>
<dbReference type="AlphaFoldDB" id="A0A101DFL6"/>
<evidence type="ECO:0000313" key="5">
    <source>
        <dbReference type="Proteomes" id="UP000054307"/>
    </source>
</evidence>
<dbReference type="NCBIfam" id="TIGR01908">
    <property type="entry name" value="cas_CXXC_CXXC"/>
    <property type="match status" value="1"/>
</dbReference>
<dbReference type="Proteomes" id="UP000054307">
    <property type="component" value="Unassembled WGS sequence"/>
</dbReference>
<accession>A0A101DFL6</accession>
<sequence>MNSGNITEQHVKKEEEIDGLEFHWTGHPFVDAGLTAILLIAGKSKPEEISLEDIGKAIEFASELYATKEWSSSYLHGMIFPNSGIVMSNPSMSKTRSPEAISLRLRSILEKTIDTGTTSYVPTCIICGRNPAYTDKEVYLSVFPLLGTGGVTNYFHSANPKGADICAHCIFLTQLMPLVSYRLSRVLVIHAYPYELMLELSKEALNDIRKYKLASQARGFKRPENFLFHLVGELTRKIERDEFWENASVTLFYFICNNQNQSIEVIHVPTPVLRFVAYANLVDREGWKRIVSMGWRRQPSSNKEFEEFERTNRNEIYSRLLSNESILPYFVNKASRQVNSSWRLLAFYCSEVIGLDREVLDFIKDVGDRIIETIEKLPDHKLSNEVRGLERAEKLFQFEAFFVRVEKLRQNLGVETPLMTFDEFARILTAYGEDINISWRTVKNLLLFRIYEKLHGRLSKSAKFEEMGESGVEEEYAMFGGEGE</sequence>
<evidence type="ECO:0000313" key="3">
    <source>
        <dbReference type="EMBL" id="KUK07482.1"/>
    </source>
</evidence>
<dbReference type="EMBL" id="LGEQ01000002">
    <property type="protein sequence ID" value="KUJ94614.1"/>
    <property type="molecule type" value="Genomic_DNA"/>
</dbReference>
<dbReference type="Pfam" id="PF09706">
    <property type="entry name" value="Cas_CXXC_CXXC"/>
    <property type="match status" value="1"/>
</dbReference>
<reference evidence="2" key="1">
    <citation type="journal article" date="2015" name="MBio">
        <title>Genome-resolved metagenomic analysis reveals roles for candidate phyla and other microbial community members in biogeochemical transformations in oil reservoirs.</title>
        <authorList>
            <person name="Hu P."/>
            <person name="Tom L."/>
            <person name="Singh A."/>
            <person name="Thomas B.C."/>
            <person name="Baker B.J."/>
            <person name="Piceno Y.M."/>
            <person name="Andersen G.L."/>
            <person name="Banfield J.F."/>
        </authorList>
    </citation>
    <scope>NUCLEOTIDE SEQUENCE [LARGE SCALE GENOMIC DNA]</scope>
    <source>
        <strain evidence="3">49_2300</strain>
        <strain evidence="2">49_95</strain>
    </source>
</reference>
<proteinExistence type="predicted"/>
<evidence type="ECO:0000313" key="4">
    <source>
        <dbReference type="Proteomes" id="UP000054015"/>
    </source>
</evidence>
<protein>
    <submittedName>
        <fullName evidence="2">CRISPR-associated protein</fullName>
    </submittedName>
</protein>
<dbReference type="Proteomes" id="UP000054015">
    <property type="component" value="Unassembled WGS sequence"/>
</dbReference>
<organism evidence="2 5">
    <name type="scientific">Archaeoglobus fulgidus</name>
    <dbReference type="NCBI Taxonomy" id="2234"/>
    <lineage>
        <taxon>Archaea</taxon>
        <taxon>Methanobacteriati</taxon>
        <taxon>Methanobacteriota</taxon>
        <taxon>Archaeoglobi</taxon>
        <taxon>Archaeoglobales</taxon>
        <taxon>Archaeoglobaceae</taxon>
        <taxon>Archaeoglobus</taxon>
    </lineage>
</organism>
<gene>
    <name evidence="2" type="ORF">XD40_0178</name>
    <name evidence="3" type="ORF">XD48_0261</name>
</gene>
<evidence type="ECO:0000313" key="2">
    <source>
        <dbReference type="EMBL" id="KUJ94614.1"/>
    </source>
</evidence>
<comment type="caution">
    <text evidence="2">The sequence shown here is derived from an EMBL/GenBank/DDBJ whole genome shotgun (WGS) entry which is preliminary data.</text>
</comment>
<dbReference type="EMBL" id="LGEX01000004">
    <property type="protein sequence ID" value="KUK07482.1"/>
    <property type="molecule type" value="Genomic_DNA"/>
</dbReference>
<feature type="domain" description="CRISPR-associated protein CXXC-CXXC" evidence="1">
    <location>
        <begin position="122"/>
        <end position="181"/>
    </location>
</feature>
<name>A0A101DFL6_ARCFL</name>
<dbReference type="InterPro" id="IPR010180">
    <property type="entry name" value="CRISPR-assoc_prot_CXXC-CXXC"/>
</dbReference>
<reference evidence="4 5" key="2">
    <citation type="journal article" date="2015" name="MBio">
        <title>Genome-Resolved Metagenomic Analysis Reveals Roles for Candidate Phyla and Other Microbial Community Members in Biogeochemical Transformations in Oil Reservoirs.</title>
        <authorList>
            <person name="Hu P."/>
            <person name="Tom L."/>
            <person name="Singh A."/>
            <person name="Thomas B.C."/>
            <person name="Baker B.J."/>
            <person name="Piceno Y.M."/>
            <person name="Andersen G.L."/>
            <person name="Banfield J.F."/>
        </authorList>
    </citation>
    <scope>NUCLEOTIDE SEQUENCE [LARGE SCALE GENOMIC DNA]</scope>
</reference>
<dbReference type="PATRIC" id="fig|2234.6.peg.1787"/>
<evidence type="ECO:0000259" key="1">
    <source>
        <dbReference type="Pfam" id="PF09706"/>
    </source>
</evidence>